<evidence type="ECO:0000313" key="2">
    <source>
        <dbReference type="Proteomes" id="UP000295756"/>
    </source>
</evidence>
<dbReference type="RefSeq" id="WP_013103624.1">
    <property type="nucleotide sequence ID" value="NZ_CP037939.1"/>
</dbReference>
<gene>
    <name evidence="1" type="ORF">EW139_08100</name>
</gene>
<dbReference type="EMBL" id="CP037939">
    <property type="protein sequence ID" value="QBR48090.1"/>
    <property type="molecule type" value="Genomic_DNA"/>
</dbReference>
<protein>
    <submittedName>
        <fullName evidence="1">Uncharacterized protein</fullName>
    </submittedName>
</protein>
<organism evidence="1 2">
    <name type="scientific">Leuconostoc kimchii</name>
    <dbReference type="NCBI Taxonomy" id="136609"/>
    <lineage>
        <taxon>Bacteria</taxon>
        <taxon>Bacillati</taxon>
        <taxon>Bacillota</taxon>
        <taxon>Bacilli</taxon>
        <taxon>Lactobacillales</taxon>
        <taxon>Lactobacillaceae</taxon>
        <taxon>Leuconostoc</taxon>
    </lineage>
</organism>
<keyword evidence="2" id="KW-1185">Reference proteome</keyword>
<proteinExistence type="predicted"/>
<reference evidence="1 2" key="1">
    <citation type="submission" date="2019-03" db="EMBL/GenBank/DDBJ databases">
        <title>Complete Genome Sequence of Leuconostoc kimchii strain NKJ218 Isolated from Homemade Kimchi.</title>
        <authorList>
            <person name="Jung J.Y."/>
            <person name="Jin H.M."/>
            <person name="Jung J.-W."/>
            <person name="Lee S.-Y."/>
            <person name="Ryu B.-G."/>
            <person name="Han S.-S."/>
            <person name="Kang H.K."/>
            <person name="Choi H.W."/>
            <person name="Chung E.J."/>
            <person name="Choi K.-M."/>
        </authorList>
    </citation>
    <scope>NUCLEOTIDE SEQUENCE [LARGE SCALE GENOMIC DNA]</scope>
    <source>
        <strain evidence="1 2">NKJ218</strain>
    </source>
</reference>
<accession>A0ABX5SL34</accession>
<sequence length="64" mass="6883">MTVSDEKVCKVPGCSKEVYNAKSFFCGEHKRSVKENGKKALQTAVTVVAAVGVVAVKIKKSLKK</sequence>
<name>A0ABX5SL34_9LACO</name>
<dbReference type="Proteomes" id="UP000295756">
    <property type="component" value="Chromosome"/>
</dbReference>
<evidence type="ECO:0000313" key="1">
    <source>
        <dbReference type="EMBL" id="QBR48090.1"/>
    </source>
</evidence>